<keyword evidence="3" id="KW-0349">Heme</keyword>
<evidence type="ECO:0000256" key="10">
    <source>
        <dbReference type="ARBA" id="ARBA00023136"/>
    </source>
</evidence>
<sequence>MGEKKSPPQPHGALPIIGHLHLLAGGAEQPHLVLSKMAETCGPIFNVKLGIYQALVVSDGDIAKECFTKNDMVFATRPKSLAVELMGYNYAMFGLGPYGDYWRTMRKMVTMELVSQRRIDMLTYIRVPEVRASMKDIYEAWVSNKETTHSDKVHVEIKKLFGNFVLNITTRTISGKRFPPGDKQGDHVLAVVRKFFELLETFVVSDFLPYVKCLDLGGYQKEMKKTAKEMDNIFEGWLQEHRKQRESQEHNEGNTYVNMKFCRFKKLGLGFLYVH</sequence>
<keyword evidence="6" id="KW-1133">Transmembrane helix</keyword>
<gene>
    <name evidence="11" type="ORF">Tco_0702963</name>
</gene>
<dbReference type="SUPFAM" id="SSF48264">
    <property type="entry name" value="Cytochrome P450"/>
    <property type="match status" value="1"/>
</dbReference>
<evidence type="ECO:0000256" key="6">
    <source>
        <dbReference type="ARBA" id="ARBA00022989"/>
    </source>
</evidence>
<reference evidence="11" key="1">
    <citation type="journal article" date="2022" name="Int. J. Mol. Sci.">
        <title>Draft Genome of Tanacetum Coccineum: Genomic Comparison of Closely Related Tanacetum-Family Plants.</title>
        <authorList>
            <person name="Yamashiro T."/>
            <person name="Shiraishi A."/>
            <person name="Nakayama K."/>
            <person name="Satake H."/>
        </authorList>
    </citation>
    <scope>NUCLEOTIDE SEQUENCE</scope>
</reference>
<protein>
    <submittedName>
        <fullName evidence="11">Cytochrome P450 CYP82D47-like protein</fullName>
    </submittedName>
</protein>
<evidence type="ECO:0000256" key="2">
    <source>
        <dbReference type="ARBA" id="ARBA00004370"/>
    </source>
</evidence>
<dbReference type="InterPro" id="IPR001128">
    <property type="entry name" value="Cyt_P450"/>
</dbReference>
<evidence type="ECO:0000256" key="9">
    <source>
        <dbReference type="ARBA" id="ARBA00023033"/>
    </source>
</evidence>
<evidence type="ECO:0000313" key="11">
    <source>
        <dbReference type="EMBL" id="GJS70122.1"/>
    </source>
</evidence>
<dbReference type="InterPro" id="IPR002401">
    <property type="entry name" value="Cyt_P450_E_grp-I"/>
</dbReference>
<keyword evidence="9" id="KW-0503">Monooxygenase</keyword>
<comment type="caution">
    <text evidence="11">The sequence shown here is derived from an EMBL/GenBank/DDBJ whole genome shotgun (WGS) entry which is preliminary data.</text>
</comment>
<comment type="cofactor">
    <cofactor evidence="1">
        <name>heme</name>
        <dbReference type="ChEBI" id="CHEBI:30413"/>
    </cofactor>
</comment>
<organism evidence="11 12">
    <name type="scientific">Tanacetum coccineum</name>
    <dbReference type="NCBI Taxonomy" id="301880"/>
    <lineage>
        <taxon>Eukaryota</taxon>
        <taxon>Viridiplantae</taxon>
        <taxon>Streptophyta</taxon>
        <taxon>Embryophyta</taxon>
        <taxon>Tracheophyta</taxon>
        <taxon>Spermatophyta</taxon>
        <taxon>Magnoliopsida</taxon>
        <taxon>eudicotyledons</taxon>
        <taxon>Gunneridae</taxon>
        <taxon>Pentapetalae</taxon>
        <taxon>asterids</taxon>
        <taxon>campanulids</taxon>
        <taxon>Asterales</taxon>
        <taxon>Asteraceae</taxon>
        <taxon>Asteroideae</taxon>
        <taxon>Anthemideae</taxon>
        <taxon>Anthemidinae</taxon>
        <taxon>Tanacetum</taxon>
    </lineage>
</organism>
<dbReference type="PANTHER" id="PTHR47947">
    <property type="entry name" value="CYTOCHROME P450 82C3-RELATED"/>
    <property type="match status" value="1"/>
</dbReference>
<keyword evidence="12" id="KW-1185">Reference proteome</keyword>
<dbReference type="EMBL" id="BQNB010009911">
    <property type="protein sequence ID" value="GJS70122.1"/>
    <property type="molecule type" value="Genomic_DNA"/>
</dbReference>
<keyword evidence="7" id="KW-0560">Oxidoreductase</keyword>
<evidence type="ECO:0000256" key="1">
    <source>
        <dbReference type="ARBA" id="ARBA00001971"/>
    </source>
</evidence>
<name>A0ABQ4XZC1_9ASTR</name>
<evidence type="ECO:0000256" key="8">
    <source>
        <dbReference type="ARBA" id="ARBA00023004"/>
    </source>
</evidence>
<keyword evidence="10" id="KW-0472">Membrane</keyword>
<dbReference type="PRINTS" id="PR00463">
    <property type="entry name" value="EP450I"/>
</dbReference>
<dbReference type="PANTHER" id="PTHR47947:SF26">
    <property type="entry name" value="CYTOCHROME P450"/>
    <property type="match status" value="1"/>
</dbReference>
<dbReference type="Proteomes" id="UP001151760">
    <property type="component" value="Unassembled WGS sequence"/>
</dbReference>
<evidence type="ECO:0000256" key="4">
    <source>
        <dbReference type="ARBA" id="ARBA00022692"/>
    </source>
</evidence>
<dbReference type="InterPro" id="IPR050651">
    <property type="entry name" value="Plant_Cytochrome_P450_Monoox"/>
</dbReference>
<dbReference type="Gene3D" id="1.10.630.10">
    <property type="entry name" value="Cytochrome P450"/>
    <property type="match status" value="1"/>
</dbReference>
<proteinExistence type="predicted"/>
<keyword evidence="8" id="KW-0408">Iron</keyword>
<evidence type="ECO:0000256" key="3">
    <source>
        <dbReference type="ARBA" id="ARBA00022617"/>
    </source>
</evidence>
<reference evidence="11" key="2">
    <citation type="submission" date="2022-01" db="EMBL/GenBank/DDBJ databases">
        <authorList>
            <person name="Yamashiro T."/>
            <person name="Shiraishi A."/>
            <person name="Satake H."/>
            <person name="Nakayama K."/>
        </authorList>
    </citation>
    <scope>NUCLEOTIDE SEQUENCE</scope>
</reference>
<comment type="subcellular location">
    <subcellularLocation>
        <location evidence="2">Membrane</location>
    </subcellularLocation>
</comment>
<keyword evidence="4" id="KW-0812">Transmembrane</keyword>
<dbReference type="InterPro" id="IPR036396">
    <property type="entry name" value="Cyt_P450_sf"/>
</dbReference>
<accession>A0ABQ4XZC1</accession>
<keyword evidence="5" id="KW-0479">Metal-binding</keyword>
<evidence type="ECO:0000256" key="7">
    <source>
        <dbReference type="ARBA" id="ARBA00023002"/>
    </source>
</evidence>
<evidence type="ECO:0000256" key="5">
    <source>
        <dbReference type="ARBA" id="ARBA00022723"/>
    </source>
</evidence>
<evidence type="ECO:0000313" key="12">
    <source>
        <dbReference type="Proteomes" id="UP001151760"/>
    </source>
</evidence>
<dbReference type="Pfam" id="PF00067">
    <property type="entry name" value="p450"/>
    <property type="match status" value="1"/>
</dbReference>